<dbReference type="Pfam" id="PF12096">
    <property type="entry name" value="DUF3572"/>
    <property type="match status" value="1"/>
</dbReference>
<dbReference type="AlphaFoldDB" id="A0A7X0JKK6"/>
<keyword evidence="2" id="KW-1185">Reference proteome</keyword>
<evidence type="ECO:0000313" key="1">
    <source>
        <dbReference type="EMBL" id="MBB6509350.1"/>
    </source>
</evidence>
<protein>
    <recommendedName>
        <fullName evidence="3">DUF3572 domain-containing protein</fullName>
    </recommendedName>
</protein>
<gene>
    <name evidence="1" type="ORF">F4695_002707</name>
</gene>
<dbReference type="RefSeq" id="WP_062453216.1">
    <property type="nucleotide sequence ID" value="NZ_JACHBU010000004.1"/>
</dbReference>
<accession>A0A7X0JKK6</accession>
<organism evidence="1 2">
    <name type="scientific">Rhizobium soli</name>
    <dbReference type="NCBI Taxonomy" id="424798"/>
    <lineage>
        <taxon>Bacteria</taxon>
        <taxon>Pseudomonadati</taxon>
        <taxon>Pseudomonadota</taxon>
        <taxon>Alphaproteobacteria</taxon>
        <taxon>Hyphomicrobiales</taxon>
        <taxon>Rhizobiaceae</taxon>
        <taxon>Rhizobium/Agrobacterium group</taxon>
        <taxon>Rhizobium</taxon>
    </lineage>
</organism>
<dbReference type="Proteomes" id="UP000585437">
    <property type="component" value="Unassembled WGS sequence"/>
</dbReference>
<proteinExistence type="predicted"/>
<sequence length="102" mass="11038">MRFDPLNNKAPAAAPEETAGAILSWLADEPDMFSRFLALSGLQPGQLRSVIDDPGFLGGMIDFLMSHEPTLMAFCEATNTRPETVAAASHYYSKPALDSGDY</sequence>
<dbReference type="EMBL" id="JACHBU010000004">
    <property type="protein sequence ID" value="MBB6509350.1"/>
    <property type="molecule type" value="Genomic_DNA"/>
</dbReference>
<evidence type="ECO:0008006" key="3">
    <source>
        <dbReference type="Google" id="ProtNLM"/>
    </source>
</evidence>
<name>A0A7X0JKK6_9HYPH</name>
<comment type="caution">
    <text evidence="1">The sequence shown here is derived from an EMBL/GenBank/DDBJ whole genome shotgun (WGS) entry which is preliminary data.</text>
</comment>
<evidence type="ECO:0000313" key="2">
    <source>
        <dbReference type="Proteomes" id="UP000585437"/>
    </source>
</evidence>
<dbReference type="InterPro" id="IPR021955">
    <property type="entry name" value="DUF3572"/>
</dbReference>
<reference evidence="1 2" key="1">
    <citation type="submission" date="2020-08" db="EMBL/GenBank/DDBJ databases">
        <title>The Agave Microbiome: Exploring the role of microbial communities in plant adaptations to desert environments.</title>
        <authorList>
            <person name="Partida-Martinez L.P."/>
        </authorList>
    </citation>
    <scope>NUCLEOTIDE SEQUENCE [LARGE SCALE GENOMIC DNA]</scope>
    <source>
        <strain evidence="1 2">AS3.12</strain>
    </source>
</reference>